<dbReference type="RefSeq" id="WP_128944233.1">
    <property type="nucleotide sequence ID" value="NZ_LBJM01000020.1"/>
</dbReference>
<accession>A0A4Q0SN95</accession>
<comment type="caution">
    <text evidence="1">The sequence shown here is derived from an EMBL/GenBank/DDBJ whole genome shotgun (WGS) entry which is preliminary data.</text>
</comment>
<gene>
    <name evidence="1" type="ORF">XH94_08970</name>
</gene>
<dbReference type="Proteomes" id="UP000290565">
    <property type="component" value="Unassembled WGS sequence"/>
</dbReference>
<protein>
    <submittedName>
        <fullName evidence="1">Uncharacterized protein</fullName>
    </submittedName>
</protein>
<reference evidence="1 2" key="1">
    <citation type="submission" date="2015-04" db="EMBL/GenBank/DDBJ databases">
        <title>Comparative genomics of rhizobia nodulating Arachis hypogaea in China.</title>
        <authorList>
            <person name="Li Y."/>
        </authorList>
    </citation>
    <scope>NUCLEOTIDE SEQUENCE [LARGE SCALE GENOMIC DNA]</scope>
    <source>
        <strain evidence="1 2">CCBAU 51787</strain>
    </source>
</reference>
<organism evidence="1 2">
    <name type="scientific">Bradyrhizobium zhanjiangense</name>
    <dbReference type="NCBI Taxonomy" id="1325107"/>
    <lineage>
        <taxon>Bacteria</taxon>
        <taxon>Pseudomonadati</taxon>
        <taxon>Pseudomonadota</taxon>
        <taxon>Alphaproteobacteria</taxon>
        <taxon>Hyphomicrobiales</taxon>
        <taxon>Nitrobacteraceae</taxon>
        <taxon>Bradyrhizobium</taxon>
    </lineage>
</organism>
<proteinExistence type="predicted"/>
<sequence length="74" mass="8040">MFAPLKYLVLIAGTFLLVFGILPIGVSAVYGGNPPPHLARLLDKQMDTFSTAAILFFRALTRSNEEKSKDDQGG</sequence>
<dbReference type="AlphaFoldDB" id="A0A4Q0SN95"/>
<name>A0A4Q0SN95_9BRAD</name>
<evidence type="ECO:0000313" key="2">
    <source>
        <dbReference type="Proteomes" id="UP000290565"/>
    </source>
</evidence>
<evidence type="ECO:0000313" key="1">
    <source>
        <dbReference type="EMBL" id="RXH41305.1"/>
    </source>
</evidence>
<dbReference type="EMBL" id="LBJM01000020">
    <property type="protein sequence ID" value="RXH41305.1"/>
    <property type="molecule type" value="Genomic_DNA"/>
</dbReference>